<reference evidence="2" key="1">
    <citation type="submission" date="2022-08" db="UniProtKB">
        <authorList>
            <consortium name="EnsemblMetazoa"/>
        </authorList>
    </citation>
    <scope>IDENTIFICATION</scope>
    <source>
        <strain evidence="2">EBRO</strain>
    </source>
</reference>
<name>A0A182J9T3_ANOAO</name>
<feature type="region of interest" description="Disordered" evidence="1">
    <location>
        <begin position="303"/>
        <end position="356"/>
    </location>
</feature>
<proteinExistence type="predicted"/>
<protein>
    <submittedName>
        <fullName evidence="2">Uncharacterized protein</fullName>
    </submittedName>
</protein>
<sequence>MADRRRLRGGRGGVLRRAGPGWGNEARRRRWTADHERMVVVPKEQLARSRPRPSPTATGVRRQQVMMGRRMGRLWSGGSAAAAAAAAASECRGPPVPGAIEGAVLETIVTEDDEDDEEEFEPLELGVIGRIFCCWAAAWCWCCCCWAAAMSGEGSRSLGGAPRPLPADSGGCNRASISPRPISDMPGGMGPRAGCMRGDRLGEVTEGGSVAAVGPAADSDGIPPTPGTAGLLVRSAPTAAAATEAAAAAALEDELVLSSEGCAAPLWPAVVAGVAAGGVCGTESGREDGAALLLLLLPPGGPVPLPTAADEPPDCGGRLGGGRAAGAGDGAGGAGPAAAQGGAGTGLALPARPSGPLLSGSPVEGCSDFRGAAATAAGLEAAVVGCVCGVDANTTDPPSEPCRQKWRIRRSVTHEQMPGNRKPAEETEMGRGQIPKCIPLRRAQSDLTLDDK</sequence>
<organism evidence="2">
    <name type="scientific">Anopheles atroparvus</name>
    <name type="common">European mosquito</name>
    <dbReference type="NCBI Taxonomy" id="41427"/>
    <lineage>
        <taxon>Eukaryota</taxon>
        <taxon>Metazoa</taxon>
        <taxon>Ecdysozoa</taxon>
        <taxon>Arthropoda</taxon>
        <taxon>Hexapoda</taxon>
        <taxon>Insecta</taxon>
        <taxon>Pterygota</taxon>
        <taxon>Neoptera</taxon>
        <taxon>Endopterygota</taxon>
        <taxon>Diptera</taxon>
        <taxon>Nematocera</taxon>
        <taxon>Culicoidea</taxon>
        <taxon>Culicidae</taxon>
        <taxon>Anophelinae</taxon>
        <taxon>Anopheles</taxon>
    </lineage>
</organism>
<evidence type="ECO:0000256" key="1">
    <source>
        <dbReference type="SAM" id="MobiDB-lite"/>
    </source>
</evidence>
<feature type="region of interest" description="Disordered" evidence="1">
    <location>
        <begin position="411"/>
        <end position="452"/>
    </location>
</feature>
<feature type="region of interest" description="Disordered" evidence="1">
    <location>
        <begin position="1"/>
        <end position="25"/>
    </location>
</feature>
<dbReference type="AlphaFoldDB" id="A0A182J9T3"/>
<evidence type="ECO:0000313" key="2">
    <source>
        <dbReference type="EnsemblMetazoa" id="AATE014066-PA.1"/>
    </source>
</evidence>
<dbReference type="EnsemblMetazoa" id="AATE014066-RA">
    <property type="protein sequence ID" value="AATE014066-PA.1"/>
    <property type="gene ID" value="AATE014066"/>
</dbReference>
<feature type="compositionally biased region" description="Gly residues" evidence="1">
    <location>
        <begin position="317"/>
        <end position="345"/>
    </location>
</feature>
<accession>A0A182J9T3</accession>
<dbReference type="VEuPathDB" id="VectorBase:AATE014066"/>